<feature type="domain" description="FIST C-domain" evidence="3">
    <location>
        <begin position="273"/>
        <end position="424"/>
    </location>
</feature>
<sequence length="442" mass="47914">MNKKILIGLIVVIVVVVGLIVLLPKEKKPLEVLPPVEKPVKTEDVGYGWSVKDTAREATEEAVAMMKEKLEEKNPNYVLLWYTIAYNPTEIKDILRELLGPNVQIQGNSSAVAVMSPDGYHLGPVGSLAIMGIASDKVTIGVGGASLDEMTPREAGRKAIQEAMANSGKEGNPRFIYITATPGQEEGILLGIEDIIGTDIPIIGGSAGDETLQGKWSNIANDNVSVNGVVLGAVYTDLKIGQAHEFGYMKTVKQGIVTRAEGRTLYEIDERPAAEVYNEWAGNHFAKELAEGGMILAEATFYPIAKIVKGEKEQTYLCVSHPGIINLPEKSITMFTDIETGDEIMLLHGNWEWLVNRAQSTARLAMRSENISSGEGLFAFYTFCAGTLLAIPEGERAKVPSLLRDEIGDIPFVGGFTLGEQIFMPGVGNRHANLVNSLAIFK</sequence>
<keyword evidence="1" id="KW-0472">Membrane</keyword>
<keyword evidence="1" id="KW-0812">Transmembrane</keyword>
<dbReference type="Pfam" id="PF10442">
    <property type="entry name" value="FIST_C"/>
    <property type="match status" value="1"/>
</dbReference>
<dbReference type="AlphaFoldDB" id="A0A2H0TIV6"/>
<comment type="caution">
    <text evidence="4">The sequence shown here is derived from an EMBL/GenBank/DDBJ whole genome shotgun (WGS) entry which is preliminary data.</text>
</comment>
<feature type="transmembrane region" description="Helical" evidence="1">
    <location>
        <begin position="6"/>
        <end position="23"/>
    </location>
</feature>
<dbReference type="PANTHER" id="PTHR40252">
    <property type="entry name" value="BLR0328 PROTEIN"/>
    <property type="match status" value="1"/>
</dbReference>
<keyword evidence="1" id="KW-1133">Transmembrane helix</keyword>
<organism evidence="4 5">
    <name type="scientific">Candidatus Nealsonbacteria bacterium CG10_big_fil_rev_8_21_14_0_10_37_25</name>
    <dbReference type="NCBI Taxonomy" id="1974711"/>
    <lineage>
        <taxon>Bacteria</taxon>
        <taxon>Candidatus Nealsoniibacteriota</taxon>
    </lineage>
</organism>
<evidence type="ECO:0000313" key="4">
    <source>
        <dbReference type="EMBL" id="PIR71482.1"/>
    </source>
</evidence>
<evidence type="ECO:0000259" key="2">
    <source>
        <dbReference type="SMART" id="SM00897"/>
    </source>
</evidence>
<dbReference type="InterPro" id="IPR019494">
    <property type="entry name" value="FIST_C"/>
</dbReference>
<protein>
    <recommendedName>
        <fullName evidence="6">FIST domain-containing protein</fullName>
    </recommendedName>
</protein>
<dbReference type="SMART" id="SM01204">
    <property type="entry name" value="FIST_C"/>
    <property type="match status" value="1"/>
</dbReference>
<evidence type="ECO:0000256" key="1">
    <source>
        <dbReference type="SAM" id="Phobius"/>
    </source>
</evidence>
<feature type="domain" description="FIST" evidence="2">
    <location>
        <begin position="74"/>
        <end position="272"/>
    </location>
</feature>
<evidence type="ECO:0000313" key="5">
    <source>
        <dbReference type="Proteomes" id="UP000228909"/>
    </source>
</evidence>
<evidence type="ECO:0000259" key="3">
    <source>
        <dbReference type="SMART" id="SM01204"/>
    </source>
</evidence>
<evidence type="ECO:0008006" key="6">
    <source>
        <dbReference type="Google" id="ProtNLM"/>
    </source>
</evidence>
<name>A0A2H0TIV6_9BACT</name>
<dbReference type="EMBL" id="PFCK01000069">
    <property type="protein sequence ID" value="PIR71482.1"/>
    <property type="molecule type" value="Genomic_DNA"/>
</dbReference>
<gene>
    <name evidence="4" type="ORF">COU43_02445</name>
</gene>
<accession>A0A2H0TIV6</accession>
<reference evidence="5" key="1">
    <citation type="submission" date="2017-09" db="EMBL/GenBank/DDBJ databases">
        <title>Depth-based differentiation of microbial function through sediment-hosted aquifers and enrichment of novel symbionts in the deep terrestrial subsurface.</title>
        <authorList>
            <person name="Probst A.J."/>
            <person name="Ladd B."/>
            <person name="Jarett J.K."/>
            <person name="Geller-Mcgrath D.E."/>
            <person name="Sieber C.M.K."/>
            <person name="Emerson J.B."/>
            <person name="Anantharaman K."/>
            <person name="Thomas B.C."/>
            <person name="Malmstrom R."/>
            <person name="Stieglmeier M."/>
            <person name="Klingl A."/>
            <person name="Woyke T."/>
            <person name="Ryan C.M."/>
            <person name="Banfield J.F."/>
        </authorList>
    </citation>
    <scope>NUCLEOTIDE SEQUENCE [LARGE SCALE GENOMIC DNA]</scope>
</reference>
<dbReference type="Proteomes" id="UP000228909">
    <property type="component" value="Unassembled WGS sequence"/>
</dbReference>
<dbReference type="Pfam" id="PF08495">
    <property type="entry name" value="FIST"/>
    <property type="match status" value="1"/>
</dbReference>
<dbReference type="InterPro" id="IPR013702">
    <property type="entry name" value="FIST_domain_N"/>
</dbReference>
<dbReference type="PANTHER" id="PTHR40252:SF2">
    <property type="entry name" value="BLR0328 PROTEIN"/>
    <property type="match status" value="1"/>
</dbReference>
<proteinExistence type="predicted"/>
<dbReference type="SMART" id="SM00897">
    <property type="entry name" value="FIST"/>
    <property type="match status" value="1"/>
</dbReference>